<keyword evidence="3" id="KW-1185">Reference proteome</keyword>
<dbReference type="EMBL" id="CP015093">
    <property type="protein sequence ID" value="APZ51956.1"/>
    <property type="molecule type" value="Genomic_DNA"/>
</dbReference>
<evidence type="ECO:0000313" key="3">
    <source>
        <dbReference type="Proteomes" id="UP000187059"/>
    </source>
</evidence>
<organism evidence="2 3">
    <name type="scientific">Salipiger abyssi</name>
    <dbReference type="NCBI Taxonomy" id="1250539"/>
    <lineage>
        <taxon>Bacteria</taxon>
        <taxon>Pseudomonadati</taxon>
        <taxon>Pseudomonadota</taxon>
        <taxon>Alphaproteobacteria</taxon>
        <taxon>Rhodobacterales</taxon>
        <taxon>Roseobacteraceae</taxon>
        <taxon>Salipiger</taxon>
    </lineage>
</organism>
<dbReference type="KEGG" id="paby:Ga0080574_TMP1622"/>
<keyword evidence="1" id="KW-1133">Transmembrane helix</keyword>
<accession>A0A1P8URH9</accession>
<sequence length="125" mass="13844">MGAGFYEVAMDRALRNFDKRQREVTARHRRLAQGYVTKVNRNGTIEHKPIRRVRASGISIRLALLAGLCFFVFKAFLLAGLGAEEYALRIGHLANGTLIERAGAWLMGADPVTTALTTLILPYLS</sequence>
<dbReference type="STRING" id="1250539.Ga0080574_TMP1622"/>
<keyword evidence="1" id="KW-0812">Transmembrane</keyword>
<feature type="transmembrane region" description="Helical" evidence="1">
    <location>
        <begin position="58"/>
        <end position="82"/>
    </location>
</feature>
<feature type="transmembrane region" description="Helical" evidence="1">
    <location>
        <begin position="102"/>
        <end position="124"/>
    </location>
</feature>
<reference evidence="2 3" key="1">
    <citation type="submission" date="2016-04" db="EMBL/GenBank/DDBJ databases">
        <title>Deep-sea bacteria in the southern Pacific.</title>
        <authorList>
            <person name="Tang K."/>
        </authorList>
    </citation>
    <scope>NUCLEOTIDE SEQUENCE [LARGE SCALE GENOMIC DNA]</scope>
    <source>
        <strain evidence="2 3">JLT2014</strain>
    </source>
</reference>
<dbReference type="AlphaFoldDB" id="A0A1P8URH9"/>
<evidence type="ECO:0000256" key="1">
    <source>
        <dbReference type="SAM" id="Phobius"/>
    </source>
</evidence>
<evidence type="ECO:0000313" key="2">
    <source>
        <dbReference type="EMBL" id="APZ51956.1"/>
    </source>
</evidence>
<dbReference type="Proteomes" id="UP000187059">
    <property type="component" value="Chromosome"/>
</dbReference>
<keyword evidence="1" id="KW-0472">Membrane</keyword>
<protein>
    <submittedName>
        <fullName evidence="2">Uncharacterized protein</fullName>
    </submittedName>
</protein>
<gene>
    <name evidence="2" type="ORF">Ga0080574_TMP1622</name>
</gene>
<name>A0A1P8URH9_9RHOB</name>
<proteinExistence type="predicted"/>